<evidence type="ECO:0000256" key="3">
    <source>
        <dbReference type="ARBA" id="ARBA00023136"/>
    </source>
</evidence>
<dbReference type="InterPro" id="IPR051692">
    <property type="entry name" value="OMP-like"/>
</dbReference>
<dbReference type="InterPro" id="IPR011250">
    <property type="entry name" value="OMP/PagP_B-barrel"/>
</dbReference>
<evidence type="ECO:0000256" key="1">
    <source>
        <dbReference type="ARBA" id="ARBA00004442"/>
    </source>
</evidence>
<dbReference type="EMBL" id="BMKB01000006">
    <property type="protein sequence ID" value="GGA59766.1"/>
    <property type="molecule type" value="Genomic_DNA"/>
</dbReference>
<feature type="domain" description="Outer membrane protein beta-barrel" evidence="7">
    <location>
        <begin position="13"/>
        <end position="233"/>
    </location>
</feature>
<dbReference type="RefSeq" id="WP_127070807.1">
    <property type="nucleotide sequence ID" value="NZ_BMKB01000006.1"/>
</dbReference>
<feature type="chain" id="PRO_5037333311" evidence="6">
    <location>
        <begin position="23"/>
        <end position="233"/>
    </location>
</feature>
<dbReference type="InterPro" id="IPR027385">
    <property type="entry name" value="Beta-barrel_OMP"/>
</dbReference>
<feature type="signal peptide" evidence="6">
    <location>
        <begin position="1"/>
        <end position="22"/>
    </location>
</feature>
<evidence type="ECO:0000256" key="6">
    <source>
        <dbReference type="SAM" id="SignalP"/>
    </source>
</evidence>
<accession>A0A916RJK8</accession>
<organism evidence="8 9">
    <name type="scientific">Pelagibacterium lentulum</name>
    <dbReference type="NCBI Taxonomy" id="2029865"/>
    <lineage>
        <taxon>Bacteria</taxon>
        <taxon>Pseudomonadati</taxon>
        <taxon>Pseudomonadota</taxon>
        <taxon>Alphaproteobacteria</taxon>
        <taxon>Hyphomicrobiales</taxon>
        <taxon>Devosiaceae</taxon>
        <taxon>Pelagibacterium</taxon>
    </lineage>
</organism>
<dbReference type="PANTHER" id="PTHR34001:SF3">
    <property type="entry name" value="BLL7405 PROTEIN"/>
    <property type="match status" value="1"/>
</dbReference>
<gene>
    <name evidence="8" type="ORF">GCM10011499_32420</name>
</gene>
<comment type="subcellular location">
    <subcellularLocation>
        <location evidence="1">Cell outer membrane</location>
    </subcellularLocation>
</comment>
<proteinExistence type="inferred from homology"/>
<name>A0A916RJK8_9HYPH</name>
<sequence length="233" mass="24612">MNFRFVLLSATMLVSASAAAQAADPIIPMPTIPVAPEAMIFDWTGVYAGINAGYGFGRAVDGDGNALVLDDGFGLTSEPLDNISGLFGGVQIGANYQMDMFVLGIEGDVQISGMSQTVDFGGDDVIGSLDYFGTVRARAGVAIDNFMPYVTGGLAFGRGTLDDTDFDAASIDHQNHFGWTAGVGAEVAVSESISFKAEYLYTDLRTATYTLIDGPVDMGFRVHTVRAGVNFHF</sequence>
<dbReference type="GO" id="GO:0009279">
    <property type="term" value="C:cell outer membrane"/>
    <property type="evidence" value="ECO:0007669"/>
    <property type="project" value="UniProtKB-SubCell"/>
</dbReference>
<dbReference type="Proteomes" id="UP000596977">
    <property type="component" value="Unassembled WGS sequence"/>
</dbReference>
<dbReference type="Pfam" id="PF13505">
    <property type="entry name" value="OMP_b-brl"/>
    <property type="match status" value="1"/>
</dbReference>
<keyword evidence="4" id="KW-0998">Cell outer membrane</keyword>
<keyword evidence="3" id="KW-0472">Membrane</keyword>
<evidence type="ECO:0000256" key="4">
    <source>
        <dbReference type="ARBA" id="ARBA00023237"/>
    </source>
</evidence>
<evidence type="ECO:0000259" key="7">
    <source>
        <dbReference type="Pfam" id="PF13505"/>
    </source>
</evidence>
<evidence type="ECO:0000313" key="9">
    <source>
        <dbReference type="Proteomes" id="UP000596977"/>
    </source>
</evidence>
<evidence type="ECO:0000313" key="8">
    <source>
        <dbReference type="EMBL" id="GGA59766.1"/>
    </source>
</evidence>
<dbReference type="AlphaFoldDB" id="A0A916RJK8"/>
<evidence type="ECO:0000256" key="5">
    <source>
        <dbReference type="ARBA" id="ARBA00038306"/>
    </source>
</evidence>
<dbReference type="OrthoDB" id="9815357at2"/>
<dbReference type="PANTHER" id="PTHR34001">
    <property type="entry name" value="BLL7405 PROTEIN"/>
    <property type="match status" value="1"/>
</dbReference>
<keyword evidence="9" id="KW-1185">Reference proteome</keyword>
<evidence type="ECO:0000256" key="2">
    <source>
        <dbReference type="ARBA" id="ARBA00022729"/>
    </source>
</evidence>
<comment type="caution">
    <text evidence="8">The sequence shown here is derived from an EMBL/GenBank/DDBJ whole genome shotgun (WGS) entry which is preliminary data.</text>
</comment>
<comment type="similarity">
    <text evidence="5">Belongs to the Omp25/RopB family.</text>
</comment>
<reference evidence="8 9" key="1">
    <citation type="journal article" date="2014" name="Int. J. Syst. Evol. Microbiol.">
        <title>Complete genome sequence of Corynebacterium casei LMG S-19264T (=DSM 44701T), isolated from a smear-ripened cheese.</title>
        <authorList>
            <consortium name="US DOE Joint Genome Institute (JGI-PGF)"/>
            <person name="Walter F."/>
            <person name="Albersmeier A."/>
            <person name="Kalinowski J."/>
            <person name="Ruckert C."/>
        </authorList>
    </citation>
    <scope>NUCLEOTIDE SEQUENCE [LARGE SCALE GENOMIC DNA]</scope>
    <source>
        <strain evidence="8 9">CGMCC 1.15896</strain>
    </source>
</reference>
<keyword evidence="2 6" id="KW-0732">Signal</keyword>
<dbReference type="Gene3D" id="2.40.160.20">
    <property type="match status" value="1"/>
</dbReference>
<dbReference type="SUPFAM" id="SSF56925">
    <property type="entry name" value="OMPA-like"/>
    <property type="match status" value="1"/>
</dbReference>
<protein>
    <submittedName>
        <fullName evidence="8">Porin</fullName>
    </submittedName>
</protein>